<dbReference type="InterPro" id="IPR036812">
    <property type="entry name" value="NAD(P)_OxRdtase_dom_sf"/>
</dbReference>
<keyword evidence="3" id="KW-1185">Reference proteome</keyword>
<sequence>MEYLAYGKTGLEISRLCFGAGHLNNTCENYEAGGKLMLKALDEGITFWDTAEGYGSQPHLGEAVRQISRDEVVIQTKTGAKDYEGAKASITRSLQEMQTDYLDVLLLHGISSPEDLVSREGALDAFREAKATGKIRVIGCSTHIYTGPVMDAVIDHPELEVILTTANKEGKMLEGGPFDRHLEYIERAYSLGKGTSIMKVIVAGNVPEADMPEWIEWGFNLETAHAINLGITDYRHITLDVGLARASARRRLIQYKAA</sequence>
<evidence type="ECO:0000313" key="3">
    <source>
        <dbReference type="Proteomes" id="UP001174909"/>
    </source>
</evidence>
<feature type="domain" description="NADP-dependent oxidoreductase" evidence="1">
    <location>
        <begin position="15"/>
        <end position="143"/>
    </location>
</feature>
<dbReference type="PANTHER" id="PTHR43312">
    <property type="entry name" value="D-THREO-ALDOSE 1-DEHYDROGENASE"/>
    <property type="match status" value="1"/>
</dbReference>
<dbReference type="SUPFAM" id="SSF51430">
    <property type="entry name" value="NAD(P)-linked oxidoreductase"/>
    <property type="match status" value="1"/>
</dbReference>
<dbReference type="InterPro" id="IPR053135">
    <property type="entry name" value="AKR2_Oxidoreductase"/>
</dbReference>
<dbReference type="PRINTS" id="PR00069">
    <property type="entry name" value="ALDKETRDTASE"/>
</dbReference>
<name>A0AA35QWX8_GEOBA</name>
<comment type="caution">
    <text evidence="2">The sequence shown here is derived from an EMBL/GenBank/DDBJ whole genome shotgun (WGS) entry which is preliminary data.</text>
</comment>
<accession>A0AA35QWX8</accession>
<dbReference type="EMBL" id="CASHTH010000243">
    <property type="protein sequence ID" value="CAI7995308.1"/>
    <property type="molecule type" value="Genomic_DNA"/>
</dbReference>
<dbReference type="Pfam" id="PF00248">
    <property type="entry name" value="Aldo_ket_red"/>
    <property type="match status" value="1"/>
</dbReference>
<gene>
    <name evidence="2" type="ORF">GBAR_LOCUS1673</name>
</gene>
<proteinExistence type="predicted"/>
<dbReference type="Proteomes" id="UP001174909">
    <property type="component" value="Unassembled WGS sequence"/>
</dbReference>
<evidence type="ECO:0000259" key="1">
    <source>
        <dbReference type="Pfam" id="PF00248"/>
    </source>
</evidence>
<dbReference type="Gene3D" id="3.20.20.100">
    <property type="entry name" value="NADP-dependent oxidoreductase domain"/>
    <property type="match status" value="1"/>
</dbReference>
<dbReference type="GO" id="GO:0016491">
    <property type="term" value="F:oxidoreductase activity"/>
    <property type="evidence" value="ECO:0007669"/>
    <property type="project" value="InterPro"/>
</dbReference>
<dbReference type="PANTHER" id="PTHR43312:SF1">
    <property type="entry name" value="NADP-DEPENDENT OXIDOREDUCTASE DOMAIN-CONTAINING PROTEIN"/>
    <property type="match status" value="1"/>
</dbReference>
<dbReference type="InterPro" id="IPR020471">
    <property type="entry name" value="AKR"/>
</dbReference>
<organism evidence="2 3">
    <name type="scientific">Geodia barretti</name>
    <name type="common">Barrett's horny sponge</name>
    <dbReference type="NCBI Taxonomy" id="519541"/>
    <lineage>
        <taxon>Eukaryota</taxon>
        <taxon>Metazoa</taxon>
        <taxon>Porifera</taxon>
        <taxon>Demospongiae</taxon>
        <taxon>Heteroscleromorpha</taxon>
        <taxon>Tetractinellida</taxon>
        <taxon>Astrophorina</taxon>
        <taxon>Geodiidae</taxon>
        <taxon>Geodia</taxon>
    </lineage>
</organism>
<dbReference type="InterPro" id="IPR023210">
    <property type="entry name" value="NADP_OxRdtase_dom"/>
</dbReference>
<dbReference type="CDD" id="cd19100">
    <property type="entry name" value="AKR_unchar"/>
    <property type="match status" value="1"/>
</dbReference>
<reference evidence="2" key="1">
    <citation type="submission" date="2023-03" db="EMBL/GenBank/DDBJ databases">
        <authorList>
            <person name="Steffen K."/>
            <person name="Cardenas P."/>
        </authorList>
    </citation>
    <scope>NUCLEOTIDE SEQUENCE</scope>
</reference>
<protein>
    <submittedName>
        <fullName evidence="2">Aldo-keto reductase IolS</fullName>
    </submittedName>
</protein>
<evidence type="ECO:0000313" key="2">
    <source>
        <dbReference type="EMBL" id="CAI7995308.1"/>
    </source>
</evidence>
<dbReference type="AlphaFoldDB" id="A0AA35QWX8"/>